<accession>A0A7Y6DFZ1</accession>
<comment type="caution">
    <text evidence="1">The sequence shown here is derived from an EMBL/GenBank/DDBJ whole genome shotgun (WGS) entry which is preliminary data.</text>
</comment>
<dbReference type="AlphaFoldDB" id="A0A7Y6DFZ1"/>
<proteinExistence type="predicted"/>
<evidence type="ECO:0000313" key="2">
    <source>
        <dbReference type="Proteomes" id="UP000536720"/>
    </source>
</evidence>
<organism evidence="1 2">
    <name type="scientific">Pseudomonas corrugata</name>
    <dbReference type="NCBI Taxonomy" id="47879"/>
    <lineage>
        <taxon>Bacteria</taxon>
        <taxon>Pseudomonadati</taxon>
        <taxon>Pseudomonadota</taxon>
        <taxon>Gammaproteobacteria</taxon>
        <taxon>Pseudomonadales</taxon>
        <taxon>Pseudomonadaceae</taxon>
        <taxon>Pseudomonas</taxon>
    </lineage>
</organism>
<sequence>MKTDNKKSDARMVGTIIVNTPSSVTFTEVNATLFNSDGNNASGGFLQGGLKAWKRGKKDDAAIFIGFPAAQAGGDTQTFQYPGDFDGPSIRWIFIDEEGKHHSVSTGTITIEFGRFFRFFRGVYSFADTEGQIVRGSFDVRYVE</sequence>
<name>A0A7Y6DFZ1_9PSED</name>
<dbReference type="RefSeq" id="WP_139645946.1">
    <property type="nucleotide sequence ID" value="NZ_JABFMR010000002.1"/>
</dbReference>
<dbReference type="Proteomes" id="UP000536720">
    <property type="component" value="Unassembled WGS sequence"/>
</dbReference>
<evidence type="ECO:0000313" key="1">
    <source>
        <dbReference type="EMBL" id="NUT85514.1"/>
    </source>
</evidence>
<dbReference type="EMBL" id="JABFMR010000002">
    <property type="protein sequence ID" value="NUT85514.1"/>
    <property type="molecule type" value="Genomic_DNA"/>
</dbReference>
<protein>
    <submittedName>
        <fullName evidence="1">Uncharacterized protein</fullName>
    </submittedName>
</protein>
<reference evidence="1 2" key="1">
    <citation type="journal article" date="2020" name="Front. Plant Sci.">
        <title>Isolation of Rhizosphere Bacteria That Improve Quality and Water Stress Tolerance in Greenhouse Ornamentals.</title>
        <authorList>
            <person name="Nordstedt N.P."/>
            <person name="Jones M.L."/>
        </authorList>
    </citation>
    <scope>NUCLEOTIDE SEQUENCE [LARGE SCALE GENOMIC DNA]</scope>
    <source>
        <strain evidence="1 2">C7D2</strain>
    </source>
</reference>
<gene>
    <name evidence="1" type="ORF">HNO91_03730</name>
</gene>